<keyword evidence="4" id="KW-1185">Reference proteome</keyword>
<dbReference type="SUPFAM" id="SSF56925">
    <property type="entry name" value="OMPA-like"/>
    <property type="match status" value="1"/>
</dbReference>
<protein>
    <recommendedName>
        <fullName evidence="2">DUF6089 domain-containing protein</fullName>
    </recommendedName>
</protein>
<organism evidence="3 4">
    <name type="scientific">Flavobacterium profundi</name>
    <dbReference type="NCBI Taxonomy" id="1774945"/>
    <lineage>
        <taxon>Bacteria</taxon>
        <taxon>Pseudomonadati</taxon>
        <taxon>Bacteroidota</taxon>
        <taxon>Flavobacteriia</taxon>
        <taxon>Flavobacteriales</taxon>
        <taxon>Flavobacteriaceae</taxon>
        <taxon>Flavobacterium</taxon>
    </lineage>
</organism>
<dbReference type="EMBL" id="WQLW01000003">
    <property type="protein sequence ID" value="MVO08808.1"/>
    <property type="molecule type" value="Genomic_DNA"/>
</dbReference>
<dbReference type="RefSeq" id="WP_140997200.1">
    <property type="nucleotide sequence ID" value="NZ_VDCZ01000003.1"/>
</dbReference>
<sequence>MRKFFIYIFLLLSTTAITAQINELGVFLGGSNYIGDIGPTNYISPNKVAFGFLYKWNKSTRHSYRLSYTYSKIESADSDSNVPSRYLRDKNFQNSIHDFTLGLEFNFFEFNLHDSEKAFTPYVSTGVSYFVYNEIFYLTNTEEIDYRSSQIAIPMIVGLKTRLYRNFVLGAEVGIRYTFTDNLDGSNPKNNNLAPLRFGNLNSKDWYVFSGITLTYTFGQNPCFCAN</sequence>
<dbReference type="Pfam" id="PF19573">
    <property type="entry name" value="DUF6089"/>
    <property type="match status" value="1"/>
</dbReference>
<evidence type="ECO:0000313" key="3">
    <source>
        <dbReference type="EMBL" id="MVO08808.1"/>
    </source>
</evidence>
<evidence type="ECO:0000313" key="4">
    <source>
        <dbReference type="Proteomes" id="UP000431264"/>
    </source>
</evidence>
<proteinExistence type="predicted"/>
<dbReference type="Proteomes" id="UP000431264">
    <property type="component" value="Unassembled WGS sequence"/>
</dbReference>
<feature type="signal peptide" evidence="1">
    <location>
        <begin position="1"/>
        <end position="19"/>
    </location>
</feature>
<reference evidence="4" key="1">
    <citation type="submission" date="2019-05" db="EMBL/GenBank/DDBJ databases">
        <title>Flavobacterium profundi sp. nov., isolated from a deep-sea seamount.</title>
        <authorList>
            <person name="Zhang D.-C."/>
        </authorList>
    </citation>
    <scope>NUCLEOTIDE SEQUENCE [LARGE SCALE GENOMIC DNA]</scope>
    <source>
        <strain evidence="4">TP390</strain>
    </source>
</reference>
<dbReference type="Gene3D" id="2.40.160.20">
    <property type="match status" value="1"/>
</dbReference>
<dbReference type="AlphaFoldDB" id="A0A6I4IGQ7"/>
<feature type="domain" description="DUF6089" evidence="2">
    <location>
        <begin position="2"/>
        <end position="227"/>
    </location>
</feature>
<accession>A0A6I4IGQ7</accession>
<gene>
    <name evidence="3" type="ORF">GOQ30_06480</name>
</gene>
<keyword evidence="1" id="KW-0732">Signal</keyword>
<comment type="caution">
    <text evidence="3">The sequence shown here is derived from an EMBL/GenBank/DDBJ whole genome shotgun (WGS) entry which is preliminary data.</text>
</comment>
<name>A0A6I4IGQ7_9FLAO</name>
<feature type="chain" id="PRO_5026251054" description="DUF6089 domain-containing protein" evidence="1">
    <location>
        <begin position="20"/>
        <end position="227"/>
    </location>
</feature>
<dbReference type="OrthoDB" id="654178at2"/>
<evidence type="ECO:0000259" key="2">
    <source>
        <dbReference type="Pfam" id="PF19573"/>
    </source>
</evidence>
<dbReference type="InterPro" id="IPR045743">
    <property type="entry name" value="DUF6089"/>
</dbReference>
<evidence type="ECO:0000256" key="1">
    <source>
        <dbReference type="SAM" id="SignalP"/>
    </source>
</evidence>
<dbReference type="InterPro" id="IPR011250">
    <property type="entry name" value="OMP/PagP_B-barrel"/>
</dbReference>